<keyword evidence="2" id="KW-0158">Chromosome</keyword>
<dbReference type="EMBL" id="JAMKFB020000001">
    <property type="protein sequence ID" value="KAL0203816.1"/>
    <property type="molecule type" value="Genomic_DNA"/>
</dbReference>
<dbReference type="PANTHER" id="PTHR14418">
    <property type="entry name" value="CONDENSIN COMPLEX SUBUNIT 3-RELATED"/>
    <property type="match status" value="1"/>
</dbReference>
<feature type="non-terminal residue" evidence="8">
    <location>
        <position position="53"/>
    </location>
</feature>
<evidence type="ECO:0000256" key="6">
    <source>
        <dbReference type="ARBA" id="ARBA00023306"/>
    </source>
</evidence>
<organism evidence="8 9">
    <name type="scientific">Cirrhinus mrigala</name>
    <name type="common">Mrigala</name>
    <dbReference type="NCBI Taxonomy" id="683832"/>
    <lineage>
        <taxon>Eukaryota</taxon>
        <taxon>Metazoa</taxon>
        <taxon>Chordata</taxon>
        <taxon>Craniata</taxon>
        <taxon>Vertebrata</taxon>
        <taxon>Euteleostomi</taxon>
        <taxon>Actinopterygii</taxon>
        <taxon>Neopterygii</taxon>
        <taxon>Teleostei</taxon>
        <taxon>Ostariophysi</taxon>
        <taxon>Cypriniformes</taxon>
        <taxon>Cyprinidae</taxon>
        <taxon>Labeoninae</taxon>
        <taxon>Labeonini</taxon>
        <taxon>Cirrhinus</taxon>
    </lineage>
</organism>
<feature type="non-terminal residue" evidence="8">
    <location>
        <position position="1"/>
    </location>
</feature>
<reference evidence="8 9" key="1">
    <citation type="submission" date="2024-05" db="EMBL/GenBank/DDBJ databases">
        <title>Genome sequencing and assembly of Indian major carp, Cirrhinus mrigala (Hamilton, 1822).</title>
        <authorList>
            <person name="Mohindra V."/>
            <person name="Chowdhury L.M."/>
            <person name="Lal K."/>
            <person name="Jena J.K."/>
        </authorList>
    </citation>
    <scope>NUCLEOTIDE SEQUENCE [LARGE SCALE GENOMIC DNA]</scope>
    <source>
        <strain evidence="8">CM1030</strain>
        <tissue evidence="8">Blood</tissue>
    </source>
</reference>
<accession>A0ABD0RZC0</accession>
<dbReference type="Pfam" id="PF12719">
    <property type="entry name" value="Cnd3"/>
    <property type="match status" value="1"/>
</dbReference>
<evidence type="ECO:0000256" key="1">
    <source>
        <dbReference type="ARBA" id="ARBA00004286"/>
    </source>
</evidence>
<comment type="subcellular location">
    <subcellularLocation>
        <location evidence="1">Chromosome</location>
    </subcellularLocation>
</comment>
<evidence type="ECO:0000256" key="4">
    <source>
        <dbReference type="ARBA" id="ARBA00022776"/>
    </source>
</evidence>
<evidence type="ECO:0000259" key="7">
    <source>
        <dbReference type="Pfam" id="PF12719"/>
    </source>
</evidence>
<protein>
    <recommendedName>
        <fullName evidence="7">Nuclear condensin complex subunit 3 C-terminal domain-containing protein</fullName>
    </recommendedName>
</protein>
<keyword evidence="6" id="KW-0131">Cell cycle</keyword>
<gene>
    <name evidence="8" type="ORF">M9458_001834</name>
</gene>
<evidence type="ECO:0000256" key="2">
    <source>
        <dbReference type="ARBA" id="ARBA00022454"/>
    </source>
</evidence>
<dbReference type="InterPro" id="IPR027165">
    <property type="entry name" value="CND3"/>
</dbReference>
<evidence type="ECO:0000313" key="8">
    <source>
        <dbReference type="EMBL" id="KAL0203816.1"/>
    </source>
</evidence>
<dbReference type="InterPro" id="IPR025977">
    <property type="entry name" value="Cnd3_C"/>
</dbReference>
<dbReference type="GO" id="GO:0005694">
    <property type="term" value="C:chromosome"/>
    <property type="evidence" value="ECO:0007669"/>
    <property type="project" value="UniProtKB-SubCell"/>
</dbReference>
<keyword evidence="3" id="KW-0132">Cell division</keyword>
<dbReference type="AlphaFoldDB" id="A0ABD0RZC0"/>
<keyword evidence="4" id="KW-0498">Mitosis</keyword>
<feature type="domain" description="Nuclear condensin complex subunit 3 C-terminal" evidence="7">
    <location>
        <begin position="1"/>
        <end position="52"/>
    </location>
</feature>
<keyword evidence="5" id="KW-0226">DNA condensation</keyword>
<evidence type="ECO:0000256" key="5">
    <source>
        <dbReference type="ARBA" id="ARBA00023067"/>
    </source>
</evidence>
<name>A0ABD0RZC0_CIRMR</name>
<dbReference type="GO" id="GO:0051301">
    <property type="term" value="P:cell division"/>
    <property type="evidence" value="ECO:0007669"/>
    <property type="project" value="UniProtKB-KW"/>
</dbReference>
<sequence>TAEGLAKLMYCGRISSPKLLSRLVLLWYNPVTEDDQRLRHCLGVFLQLYARAS</sequence>
<proteinExistence type="predicted"/>
<evidence type="ECO:0000313" key="9">
    <source>
        <dbReference type="Proteomes" id="UP001529510"/>
    </source>
</evidence>
<dbReference type="GO" id="GO:0030261">
    <property type="term" value="P:chromosome condensation"/>
    <property type="evidence" value="ECO:0007669"/>
    <property type="project" value="UniProtKB-KW"/>
</dbReference>
<dbReference type="Proteomes" id="UP001529510">
    <property type="component" value="Unassembled WGS sequence"/>
</dbReference>
<comment type="caution">
    <text evidence="8">The sequence shown here is derived from an EMBL/GenBank/DDBJ whole genome shotgun (WGS) entry which is preliminary data.</text>
</comment>
<evidence type="ECO:0000256" key="3">
    <source>
        <dbReference type="ARBA" id="ARBA00022618"/>
    </source>
</evidence>
<dbReference type="PANTHER" id="PTHR14418:SF5">
    <property type="entry name" value="CONDENSIN COMPLEX SUBUNIT 3"/>
    <property type="match status" value="1"/>
</dbReference>
<keyword evidence="9" id="KW-1185">Reference proteome</keyword>